<dbReference type="Gene3D" id="3.40.50.150">
    <property type="entry name" value="Vaccinia Virus protein VP39"/>
    <property type="match status" value="1"/>
</dbReference>
<dbReference type="InterPro" id="IPR054168">
    <property type="entry name" value="PG_1098_Fer"/>
</dbReference>
<evidence type="ECO:0000259" key="2">
    <source>
        <dbReference type="Pfam" id="PF22013"/>
    </source>
</evidence>
<dbReference type="InterPro" id="IPR041497">
    <property type="entry name" value="Thump-like"/>
</dbReference>
<proteinExistence type="predicted"/>
<accession>A0A3A1N6G8</accession>
<evidence type="ECO:0000313" key="3">
    <source>
        <dbReference type="EMBL" id="RIV30500.1"/>
    </source>
</evidence>
<keyword evidence="4" id="KW-1185">Reference proteome</keyword>
<reference evidence="3 4" key="1">
    <citation type="submission" date="2018-08" db="EMBL/GenBank/DDBJ databases">
        <title>Proposal of Muricauda 72 sp.nov. and Muricauda NH166 sp.nov., isolated from seawater.</title>
        <authorList>
            <person name="Cheng H."/>
            <person name="Wu Y.-H."/>
            <person name="Guo L.-L."/>
            <person name="Xu X.-W."/>
        </authorList>
    </citation>
    <scope>NUCLEOTIDE SEQUENCE [LARGE SCALE GENOMIC DNA]</scope>
    <source>
        <strain evidence="3 4">KCTC 22173</strain>
    </source>
</reference>
<evidence type="ECO:0000259" key="1">
    <source>
        <dbReference type="Pfam" id="PF18096"/>
    </source>
</evidence>
<dbReference type="EMBL" id="QXFH01000077">
    <property type="protein sequence ID" value="RIV30500.1"/>
    <property type="molecule type" value="Genomic_DNA"/>
</dbReference>
<name>A0A3A1N6G8_9FLAO</name>
<feature type="domain" description="THUMP-like" evidence="1">
    <location>
        <begin position="322"/>
        <end position="379"/>
    </location>
</feature>
<keyword evidence="3" id="KW-0489">Methyltransferase</keyword>
<comment type="caution">
    <text evidence="3">The sequence shown here is derived from an EMBL/GenBank/DDBJ whole genome shotgun (WGS) entry which is preliminary data.</text>
</comment>
<dbReference type="OrthoDB" id="1000417at2"/>
<dbReference type="Gene3D" id="1.10.10.1110">
    <property type="entry name" value="Methyltransferase PG1098, N-terminal domain"/>
    <property type="match status" value="1"/>
</dbReference>
<dbReference type="GO" id="GO:0008168">
    <property type="term" value="F:methyltransferase activity"/>
    <property type="evidence" value="ECO:0007669"/>
    <property type="project" value="UniProtKB-KW"/>
</dbReference>
<gene>
    <name evidence="3" type="ORF">D2V08_15520</name>
</gene>
<protein>
    <submittedName>
        <fullName evidence="3">Class I SAM-dependent methyltransferase</fullName>
    </submittedName>
</protein>
<keyword evidence="3" id="KW-0808">Transferase</keyword>
<feature type="domain" description="PG-1098 ferredoxin-like" evidence="2">
    <location>
        <begin position="279"/>
        <end position="321"/>
    </location>
</feature>
<dbReference type="Proteomes" id="UP000266067">
    <property type="component" value="Unassembled WGS sequence"/>
</dbReference>
<dbReference type="Pfam" id="PF18096">
    <property type="entry name" value="Thump_like"/>
    <property type="match status" value="1"/>
</dbReference>
<evidence type="ECO:0000313" key="4">
    <source>
        <dbReference type="Proteomes" id="UP000266067"/>
    </source>
</evidence>
<sequence>MNKLILNTGVQDFIFQKISSDIMSVLLREPIFEGIAQKELAEQIEAKKKCQDKLPTWFNTPNIYYPNKLNIEQTSSELTAQYKAQIVDGKSLIDLTGGFGVDSYFFSKKMESVLHCEINPELSEIAHHNFEILGQANIECFSVNGIDFLKNSSSNFDWVFVDPSRRNDKKGKVFLLEDCLPNLPEHLPLLFEKAQNVLVKTSPLLDIKMGIIELNFVKEVHVVAVQNEVKELLFILEKGFKGSIEIKTINLQPKQNDEFDFLLEKEQHINIDFGEPASYLYEPNAAILKSGGFKSVAKAYGLKKLHPHSHLYTSEEILDFPGRRFKVQHILPYSKKSLKSISLSKANITTRNFPISVAELRKKHKIKDGGSRYVFFTKAINDSLLVLDCEKVVD</sequence>
<organism evidence="3 4">
    <name type="scientific">Flagellimonas lutimaris</name>
    <dbReference type="NCBI Taxonomy" id="475082"/>
    <lineage>
        <taxon>Bacteria</taxon>
        <taxon>Pseudomonadati</taxon>
        <taxon>Bacteroidota</taxon>
        <taxon>Flavobacteriia</taxon>
        <taxon>Flavobacteriales</taxon>
        <taxon>Flavobacteriaceae</taxon>
        <taxon>Flagellimonas</taxon>
    </lineage>
</organism>
<dbReference type="InterPro" id="IPR029063">
    <property type="entry name" value="SAM-dependent_MTases_sf"/>
</dbReference>
<dbReference type="Pfam" id="PF22013">
    <property type="entry name" value="PG_1098_Fer"/>
    <property type="match status" value="1"/>
</dbReference>
<dbReference type="AlphaFoldDB" id="A0A3A1N6G8"/>
<dbReference type="GO" id="GO:0032259">
    <property type="term" value="P:methylation"/>
    <property type="evidence" value="ECO:0007669"/>
    <property type="project" value="UniProtKB-KW"/>
</dbReference>
<dbReference type="SUPFAM" id="SSF53335">
    <property type="entry name" value="S-adenosyl-L-methionine-dependent methyltransferases"/>
    <property type="match status" value="1"/>
</dbReference>